<dbReference type="EMBL" id="CP063849">
    <property type="protein sequence ID" value="QOY90734.1"/>
    <property type="molecule type" value="Genomic_DNA"/>
</dbReference>
<dbReference type="AlphaFoldDB" id="A0A7S7NX02"/>
<dbReference type="CDD" id="cd00093">
    <property type="entry name" value="HTH_XRE"/>
    <property type="match status" value="1"/>
</dbReference>
<organism evidence="3 4">
    <name type="scientific">Paludibaculum fermentans</name>
    <dbReference type="NCBI Taxonomy" id="1473598"/>
    <lineage>
        <taxon>Bacteria</taxon>
        <taxon>Pseudomonadati</taxon>
        <taxon>Acidobacteriota</taxon>
        <taxon>Terriglobia</taxon>
        <taxon>Bryobacterales</taxon>
        <taxon>Bryobacteraceae</taxon>
        <taxon>Paludibaculum</taxon>
    </lineage>
</organism>
<dbReference type="RefSeq" id="WP_194452391.1">
    <property type="nucleotide sequence ID" value="NZ_CP063849.1"/>
</dbReference>
<evidence type="ECO:0000259" key="2">
    <source>
        <dbReference type="PROSITE" id="PS50943"/>
    </source>
</evidence>
<feature type="domain" description="HTH cro/C1-type" evidence="2">
    <location>
        <begin position="17"/>
        <end position="71"/>
    </location>
</feature>
<proteinExistence type="inferred from homology"/>
<dbReference type="PROSITE" id="PS50943">
    <property type="entry name" value="HTH_CROC1"/>
    <property type="match status" value="1"/>
</dbReference>
<name>A0A7S7NX02_PALFE</name>
<dbReference type="PANTHER" id="PTHR43236">
    <property type="entry name" value="ANTITOXIN HIGA1"/>
    <property type="match status" value="1"/>
</dbReference>
<keyword evidence="4" id="KW-1185">Reference proteome</keyword>
<dbReference type="Pfam" id="PF06114">
    <property type="entry name" value="Peptidase_M78"/>
    <property type="match status" value="1"/>
</dbReference>
<sequence>MGTSLRPFTPVSPGEILAEEIEALGWSQSDMAAVVGRPVQAINEIIAGRKAITPETAVALSQALGTSAEYWLTLEASYRLDLLHARGGSPTGDVERRARLFSKVPIKELIRLGWIQADLNDLEQAEKAVCRFLEIGSIGEEPKLPFAARKAAIQAPHTAPQIAWVCQVRHTARTIKVAKYTRDRLAATAPTLARLSASEVETRRVPAVLADLGVRFVAVPPLAGTKVDGATVWLDGESPVVAVSFRYDRADWFWFTLMHELAHVLAGDGHRLPLIDLSLVGVDAVDGDVSAMEARANRTAANWLVPADEMKAFLRETKPYLGRDAIMRFAARMGVNPAIVVGQLQKRGEIPYTHHRSMLAKVRHLFSGM</sequence>
<protein>
    <submittedName>
        <fullName evidence="3">HigA family addiction module antidote protein</fullName>
    </submittedName>
</protein>
<dbReference type="InterPro" id="IPR013430">
    <property type="entry name" value="Toxin_antidote_HigA"/>
</dbReference>
<dbReference type="InterPro" id="IPR010982">
    <property type="entry name" value="Lambda_DNA-bd_dom_sf"/>
</dbReference>
<gene>
    <name evidence="3" type="ORF">IRI77_12545</name>
</gene>
<dbReference type="KEGG" id="pfer:IRI77_12545"/>
<dbReference type="InterPro" id="IPR010359">
    <property type="entry name" value="IrrE_HExxH"/>
</dbReference>
<dbReference type="SUPFAM" id="SSF47413">
    <property type="entry name" value="lambda repressor-like DNA-binding domains"/>
    <property type="match status" value="1"/>
</dbReference>
<dbReference type="InterPro" id="IPR052345">
    <property type="entry name" value="Rad_response_metalloprotease"/>
</dbReference>
<dbReference type="InterPro" id="IPR001387">
    <property type="entry name" value="Cro/C1-type_HTH"/>
</dbReference>
<comment type="similarity">
    <text evidence="1">Belongs to the short-chain fatty acyl-CoA assimilation regulator (ScfR) family.</text>
</comment>
<dbReference type="SMART" id="SM00530">
    <property type="entry name" value="HTH_XRE"/>
    <property type="match status" value="1"/>
</dbReference>
<dbReference type="Pfam" id="PF01381">
    <property type="entry name" value="HTH_3"/>
    <property type="match status" value="1"/>
</dbReference>
<dbReference type="NCBIfam" id="TIGR02607">
    <property type="entry name" value="antidote_HigA"/>
    <property type="match status" value="1"/>
</dbReference>
<accession>A0A7S7NX02</accession>
<dbReference type="GO" id="GO:0003677">
    <property type="term" value="F:DNA binding"/>
    <property type="evidence" value="ECO:0007669"/>
    <property type="project" value="InterPro"/>
</dbReference>
<evidence type="ECO:0000313" key="4">
    <source>
        <dbReference type="Proteomes" id="UP000593892"/>
    </source>
</evidence>
<evidence type="ECO:0000256" key="1">
    <source>
        <dbReference type="ARBA" id="ARBA00007227"/>
    </source>
</evidence>
<evidence type="ECO:0000313" key="3">
    <source>
        <dbReference type="EMBL" id="QOY90734.1"/>
    </source>
</evidence>
<reference evidence="3 4" key="1">
    <citation type="submission" date="2020-10" db="EMBL/GenBank/DDBJ databases">
        <title>Complete genome sequence of Paludibaculum fermentans P105T, a facultatively anaerobic acidobacterium capable of dissimilatory Fe(III) reduction.</title>
        <authorList>
            <person name="Dedysh S.N."/>
            <person name="Beletsky A.V."/>
            <person name="Kulichevskaya I.S."/>
            <person name="Mardanov A.V."/>
            <person name="Ravin N.V."/>
        </authorList>
    </citation>
    <scope>NUCLEOTIDE SEQUENCE [LARGE SCALE GENOMIC DNA]</scope>
    <source>
        <strain evidence="3 4">P105</strain>
    </source>
</reference>
<dbReference type="PANTHER" id="PTHR43236:SF1">
    <property type="entry name" value="BLL7220 PROTEIN"/>
    <property type="match status" value="1"/>
</dbReference>
<dbReference type="Proteomes" id="UP000593892">
    <property type="component" value="Chromosome"/>
</dbReference>
<dbReference type="Gene3D" id="1.10.260.40">
    <property type="entry name" value="lambda repressor-like DNA-binding domains"/>
    <property type="match status" value="1"/>
</dbReference>